<evidence type="ECO:0000256" key="2">
    <source>
        <dbReference type="SAM" id="MobiDB-lite"/>
    </source>
</evidence>
<dbReference type="Proteomes" id="UP000050956">
    <property type="component" value="Unassembled WGS sequence"/>
</dbReference>
<dbReference type="RefSeq" id="WP_057639079.1">
    <property type="nucleotide sequence ID" value="NZ_LDJM01000051.1"/>
</dbReference>
<protein>
    <submittedName>
        <fullName evidence="4">Fimbrial protein</fullName>
    </submittedName>
</protein>
<dbReference type="GO" id="GO:0043107">
    <property type="term" value="P:type IV pilus-dependent motility"/>
    <property type="evidence" value="ECO:0007669"/>
    <property type="project" value="TreeGrafter"/>
</dbReference>
<feature type="compositionally biased region" description="Low complexity" evidence="2">
    <location>
        <begin position="219"/>
        <end position="258"/>
    </location>
</feature>
<feature type="coiled-coil region" evidence="1">
    <location>
        <begin position="57"/>
        <end position="91"/>
    </location>
</feature>
<keyword evidence="3" id="KW-0472">Membrane</keyword>
<dbReference type="InterPro" id="IPR052534">
    <property type="entry name" value="Extracell_DNA_Util/SecSys_Comp"/>
</dbReference>
<keyword evidence="5" id="KW-1185">Reference proteome</keyword>
<sequence>MARINLLPWRIERRKQRQREFYTMLGGAAIGGVLLTGLIWSYYNGQISGQHERNGFLDQKIAEVKKQNEEIDRLDAQRDRLLARKAVIEELQAKRSQMVHLFDSLVRTIPDGVVLTGIKQEGDILTLSGRTQSNARVSTYMRNLESSGWMSNPELSIIEAKAQERAQGTAAMDVKALPYMFELKVNLPSPSSDEVDAERLAEAGMVEQTVQTNAGAVNDASSAAPDAAPAADAPSADAATPAAPADAATPAKPVTAPANSGAAS</sequence>
<evidence type="ECO:0000313" key="4">
    <source>
        <dbReference type="EMBL" id="KRG74035.1"/>
    </source>
</evidence>
<dbReference type="PATRIC" id="fig|336566.3.peg.2596"/>
<name>A0A0R0D9E6_9GAMM</name>
<dbReference type="GO" id="GO:0043683">
    <property type="term" value="P:type IV pilus assembly"/>
    <property type="evidence" value="ECO:0007669"/>
    <property type="project" value="TreeGrafter"/>
</dbReference>
<proteinExistence type="predicted"/>
<dbReference type="PANTHER" id="PTHR40278">
    <property type="entry name" value="DNA UTILIZATION PROTEIN HOFN"/>
    <property type="match status" value="1"/>
</dbReference>
<evidence type="ECO:0000256" key="1">
    <source>
        <dbReference type="SAM" id="Coils"/>
    </source>
</evidence>
<organism evidence="4 5">
    <name type="scientific">Stenotrophomonas ginsengisoli</name>
    <dbReference type="NCBI Taxonomy" id="336566"/>
    <lineage>
        <taxon>Bacteria</taxon>
        <taxon>Pseudomonadati</taxon>
        <taxon>Pseudomonadota</taxon>
        <taxon>Gammaproteobacteria</taxon>
        <taxon>Lysobacterales</taxon>
        <taxon>Lysobacteraceae</taxon>
        <taxon>Stenotrophomonas</taxon>
    </lineage>
</organism>
<comment type="caution">
    <text evidence="4">The sequence shown here is derived from an EMBL/GenBank/DDBJ whole genome shotgun (WGS) entry which is preliminary data.</text>
</comment>
<feature type="region of interest" description="Disordered" evidence="2">
    <location>
        <begin position="210"/>
        <end position="264"/>
    </location>
</feature>
<keyword evidence="1" id="KW-0175">Coiled coil</keyword>
<accession>A0A0R0D9E6</accession>
<dbReference type="STRING" id="336566.ABB30_14830"/>
<feature type="transmembrane region" description="Helical" evidence="3">
    <location>
        <begin position="21"/>
        <end position="43"/>
    </location>
</feature>
<dbReference type="PANTHER" id="PTHR40278:SF2">
    <property type="entry name" value="TYPE IV PILUS INNER MEMBRANE COMPONENT PILN"/>
    <property type="match status" value="1"/>
</dbReference>
<dbReference type="Pfam" id="PF05137">
    <property type="entry name" value="PilN"/>
    <property type="match status" value="1"/>
</dbReference>
<keyword evidence="3" id="KW-0812">Transmembrane</keyword>
<dbReference type="EMBL" id="LDJM01000051">
    <property type="protein sequence ID" value="KRG74035.1"/>
    <property type="molecule type" value="Genomic_DNA"/>
</dbReference>
<evidence type="ECO:0000313" key="5">
    <source>
        <dbReference type="Proteomes" id="UP000050956"/>
    </source>
</evidence>
<evidence type="ECO:0000256" key="3">
    <source>
        <dbReference type="SAM" id="Phobius"/>
    </source>
</evidence>
<dbReference type="InterPro" id="IPR007813">
    <property type="entry name" value="PilN"/>
</dbReference>
<dbReference type="AlphaFoldDB" id="A0A0R0D9E6"/>
<dbReference type="OrthoDB" id="5296173at2"/>
<keyword evidence="3" id="KW-1133">Transmembrane helix</keyword>
<reference evidence="4 5" key="1">
    <citation type="submission" date="2015-05" db="EMBL/GenBank/DDBJ databases">
        <title>Genome sequencing and analysis of members of genus Stenotrophomonas.</title>
        <authorList>
            <person name="Patil P.P."/>
            <person name="Midha S."/>
            <person name="Patil P.B."/>
        </authorList>
    </citation>
    <scope>NUCLEOTIDE SEQUENCE [LARGE SCALE GENOMIC DNA]</scope>
    <source>
        <strain evidence="4 5">DSM 24757</strain>
    </source>
</reference>
<gene>
    <name evidence="4" type="ORF">ABB30_14830</name>
</gene>